<dbReference type="AlphaFoldDB" id="M5E4X3"/>
<dbReference type="SUPFAM" id="SSF52540">
    <property type="entry name" value="P-loop containing nucleoside triphosphate hydrolases"/>
    <property type="match status" value="1"/>
</dbReference>
<keyword evidence="1" id="KW-0175">Coiled coil</keyword>
<protein>
    <submittedName>
        <fullName evidence="2">Putative ATPase involved in DNA repair</fullName>
    </submittedName>
</protein>
<dbReference type="InParanoid" id="M5E4X3"/>
<dbReference type="RefSeq" id="WP_005490431.1">
    <property type="nucleotide sequence ID" value="NZ_CAUI01000023.1"/>
</dbReference>
<evidence type="ECO:0000313" key="2">
    <source>
        <dbReference type="EMBL" id="CCU81104.1"/>
    </source>
</evidence>
<dbReference type="Gene3D" id="3.20.20.140">
    <property type="entry name" value="Metal-dependent hydrolases"/>
    <property type="match status" value="1"/>
</dbReference>
<dbReference type="Proteomes" id="UP000012063">
    <property type="component" value="Unassembled WGS sequence"/>
</dbReference>
<dbReference type="InterPro" id="IPR016195">
    <property type="entry name" value="Pol/histidinol_Pase-like"/>
</dbReference>
<dbReference type="STRING" id="1293054.HSACCH_02587"/>
<feature type="coiled-coil region" evidence="1">
    <location>
        <begin position="618"/>
        <end position="711"/>
    </location>
</feature>
<evidence type="ECO:0000256" key="1">
    <source>
        <dbReference type="SAM" id="Coils"/>
    </source>
</evidence>
<organism evidence="2 3">
    <name type="scientific">Halanaerobium saccharolyticum subsp. saccharolyticum DSM 6643</name>
    <dbReference type="NCBI Taxonomy" id="1293054"/>
    <lineage>
        <taxon>Bacteria</taxon>
        <taxon>Bacillati</taxon>
        <taxon>Bacillota</taxon>
        <taxon>Clostridia</taxon>
        <taxon>Halanaerobiales</taxon>
        <taxon>Halanaerobiaceae</taxon>
        <taxon>Halanaerobium</taxon>
    </lineage>
</organism>
<proteinExistence type="predicted"/>
<name>M5E4X3_9FIRM</name>
<accession>M5E4X3</accession>
<feature type="coiled-coil region" evidence="1">
    <location>
        <begin position="453"/>
        <end position="559"/>
    </location>
</feature>
<comment type="caution">
    <text evidence="2">The sequence shown here is derived from an EMBL/GenBank/DDBJ whole genome shotgun (WGS) entry which is preliminary data.</text>
</comment>
<sequence length="960" mass="113214">MKDFIQYPKGSEWRKWDLHVHTPASFHWNGMKFSNCNDDEKNELLEKMLKTINNCEVSVFTFVDYWTFNGYLMFNKYIDDNNLKLKKTVFPGMELRIEAPVDYRLNVQVILSDSLTKQELLDFKSQLHISSINRPLSKEAIINFAKTLDDSKAEHHGYASPDKLNNDELFELGCKTIEITRQSLKKAFNTIPSNMGFIMMPYDTSDGLEKLDWANHPSADNYFMQSTHIFETRKESNVDLFLGNKNDNNKDFIDNFQKTLGNKPKPACCGTDAHKFSKYGQFPSDKITWIKANPSFEGLKQIIFEPETRVKISQIKPKNKSNYQVVDKVKFLDDSCDNRFPDDWIELNSNLNVIIGGKSSGKSLLLYHIAKTIDSVQVIKKINTTEIKGYDFEDESEFDFEVKWKDGRIDKLSNEKENIRSITYLPQMYINNLAEEDGDDDLNSLVLDILKQDDDFKNEYNNKQEEIKELNKDINLSIVNLFELREEIEEQYKNFKKLGDKEAIEAEIKNINSEIEILRESSNFSEEENKKYNQIKDEQEKVEKEINNLEKIINNLTKFKSDTNIAMNNFIEKIENSYQELLINFEDNENILKKIYNELYNAFKNNVEKITEKSFKPILEYENELKTLKSKNEELKKDLKPYLAKFKNQNQLEKLQKNLNERKNELSNIIKEEKKINKNLDKEEKIKEVIISLYQERYESYKEIINYLEEENYVFENIELQASLKFKKDEFDNHFTDEINKKLTNLNDYEFYENYIYNYDKNNHLKNINDLFRKLLNKENNNIKLKKNSTKRNALTNLLEDYFYINYDLIQNGDPIFHMSPGKRGLVLLQLFLHLSNSKHPILIDQPEDNLDNRTIYKELNEFIKNKKIERQIIIVTHNANLVVSTDAESVIVANQDGQEIGRDNKKYKFEYITGALECTFENKEKNGVLYKKGIKQHVCEILEGGKDAFKKREERYGFE</sequence>
<dbReference type="eggNOG" id="COG1196">
    <property type="taxonomic scope" value="Bacteria"/>
</dbReference>
<dbReference type="SUPFAM" id="SSF89550">
    <property type="entry name" value="PHP domain-like"/>
    <property type="match status" value="1"/>
</dbReference>
<dbReference type="NCBIfam" id="NF045780">
    <property type="entry name" value="TrlF_fam_ATP"/>
    <property type="match status" value="1"/>
</dbReference>
<dbReference type="InterPro" id="IPR054787">
    <property type="entry name" value="TrlF_ATPase"/>
</dbReference>
<dbReference type="InterPro" id="IPR027417">
    <property type="entry name" value="P-loop_NTPase"/>
</dbReference>
<gene>
    <name evidence="2" type="ORF">HSACCH_02587</name>
</gene>
<dbReference type="EMBL" id="CAUI01000023">
    <property type="protein sequence ID" value="CCU81104.1"/>
    <property type="molecule type" value="Genomic_DNA"/>
</dbReference>
<dbReference type="OrthoDB" id="9791620at2"/>
<dbReference type="Gene3D" id="3.40.50.300">
    <property type="entry name" value="P-loop containing nucleotide triphosphate hydrolases"/>
    <property type="match status" value="1"/>
</dbReference>
<reference evidence="3" key="1">
    <citation type="journal article" date="2013" name="Genome Announc.">
        <title>Genome Sequence of Halanaerobium saccharolyticum subsp. saccharolyticum Strain DSM 6643T, a Halophilic Hydrogen-Producing Bacterium.</title>
        <authorList>
            <person name="Kivisto A."/>
            <person name="Larjo A."/>
            <person name="Ciranna A."/>
            <person name="Santala V."/>
            <person name="Roos C."/>
            <person name="Karp M."/>
        </authorList>
    </citation>
    <scope>NUCLEOTIDE SEQUENCE [LARGE SCALE GENOMIC DNA]</scope>
    <source>
        <strain evidence="3">DSM 6643</strain>
    </source>
</reference>
<evidence type="ECO:0000313" key="3">
    <source>
        <dbReference type="Proteomes" id="UP000012063"/>
    </source>
</evidence>
<keyword evidence="3" id="KW-1185">Reference proteome</keyword>